<comment type="caution">
    <text evidence="3">The sequence shown here is derived from an EMBL/GenBank/DDBJ whole genome shotgun (WGS) entry which is preliminary data.</text>
</comment>
<gene>
    <name evidence="3" type="ORF">SEMRO_40_G024710.1</name>
</gene>
<reference evidence="3" key="1">
    <citation type="submission" date="2020-06" db="EMBL/GenBank/DDBJ databases">
        <authorList>
            <consortium name="Plant Systems Biology data submission"/>
        </authorList>
    </citation>
    <scope>NUCLEOTIDE SEQUENCE</scope>
    <source>
        <strain evidence="3">D6</strain>
    </source>
</reference>
<dbReference type="InterPro" id="IPR003111">
    <property type="entry name" value="Lon_prtase_N"/>
</dbReference>
<protein>
    <recommendedName>
        <fullName evidence="2">Lon N-terminal domain-containing protein</fullName>
    </recommendedName>
</protein>
<dbReference type="PANTHER" id="PTHR46732:SF8">
    <property type="entry name" value="ATP-DEPENDENT PROTEASE LA (LON) DOMAIN PROTEIN"/>
    <property type="match status" value="1"/>
</dbReference>
<name>A0A9N8D8H9_9STRA</name>
<sequence length="502" mass="57146">MKDPRVLILQLLALVGGSAPKNSLFCQAWTSSPALPLRRSHQSVSSRVVLRDASEGEQESELDFKRRMAMVRSLQMSYYRSTNFTQPKFDPSSGIITDLPLWRVGWTELPGRSNMLNVHEPIYTNLFESILYNDKPWYLGHLSLPEGSANLKKKPLNNWEQEIEENAESKEDNTSSDRSAVVGTLMRIADYRRMEDGRLLVLVEAMERFVVSNVKQELPYSIADVQLLPDTEEVDPDTWVDISTEGDVRDARSLALAESFQRYHPYEYDETFKLPIPKKKDLQTADIHGSMLTLVVPFVPLSKTADLAHLNNISLDFDMIDCNSPSGNQETETVVDIVQEEDLQSACVRDEQPCLEQQLLDGNILKDFTPSDDSIMNLSFDELEYKVWLEINTFLTATKTPVSPALLGLLPVDMEWPSNFHLQKIANDIGRRTDLKHNFVPVSPLLPSHRRLRRLSYSATTLVENKPGMEGLKQRLLETVSTKDRLALILETLQAYNWGEFE</sequence>
<dbReference type="Pfam" id="PF02190">
    <property type="entry name" value="LON_substr_bdg"/>
    <property type="match status" value="1"/>
</dbReference>
<dbReference type="Gene3D" id="2.30.130.40">
    <property type="entry name" value="LON domain-like"/>
    <property type="match status" value="1"/>
</dbReference>
<evidence type="ECO:0000313" key="4">
    <source>
        <dbReference type="Proteomes" id="UP001153069"/>
    </source>
</evidence>
<dbReference type="OrthoDB" id="45003at2759"/>
<dbReference type="InterPro" id="IPR046336">
    <property type="entry name" value="Lon_prtase_N_sf"/>
</dbReference>
<dbReference type="PANTHER" id="PTHR46732">
    <property type="entry name" value="ATP-DEPENDENT PROTEASE LA (LON) DOMAIN PROTEIN"/>
    <property type="match status" value="1"/>
</dbReference>
<feature type="signal peptide" evidence="1">
    <location>
        <begin position="1"/>
        <end position="20"/>
    </location>
</feature>
<dbReference type="SUPFAM" id="SSF88697">
    <property type="entry name" value="PUA domain-like"/>
    <property type="match status" value="1"/>
</dbReference>
<keyword evidence="4" id="KW-1185">Reference proteome</keyword>
<dbReference type="EMBL" id="CAICTM010000040">
    <property type="protein sequence ID" value="CAB9498542.1"/>
    <property type="molecule type" value="Genomic_DNA"/>
</dbReference>
<proteinExistence type="predicted"/>
<organism evidence="3 4">
    <name type="scientific">Seminavis robusta</name>
    <dbReference type="NCBI Taxonomy" id="568900"/>
    <lineage>
        <taxon>Eukaryota</taxon>
        <taxon>Sar</taxon>
        <taxon>Stramenopiles</taxon>
        <taxon>Ochrophyta</taxon>
        <taxon>Bacillariophyta</taxon>
        <taxon>Bacillariophyceae</taxon>
        <taxon>Bacillariophycidae</taxon>
        <taxon>Naviculales</taxon>
        <taxon>Naviculaceae</taxon>
        <taxon>Seminavis</taxon>
    </lineage>
</organism>
<evidence type="ECO:0000259" key="2">
    <source>
        <dbReference type="Pfam" id="PF02190"/>
    </source>
</evidence>
<accession>A0A9N8D8H9</accession>
<evidence type="ECO:0000313" key="3">
    <source>
        <dbReference type="EMBL" id="CAB9498542.1"/>
    </source>
</evidence>
<dbReference type="AlphaFoldDB" id="A0A9N8D8H9"/>
<keyword evidence="1" id="KW-0732">Signal</keyword>
<feature type="chain" id="PRO_5040409657" description="Lon N-terminal domain-containing protein" evidence="1">
    <location>
        <begin position="21"/>
        <end position="502"/>
    </location>
</feature>
<feature type="domain" description="Lon N-terminal" evidence="2">
    <location>
        <begin position="109"/>
        <end position="236"/>
    </location>
</feature>
<dbReference type="Proteomes" id="UP001153069">
    <property type="component" value="Unassembled WGS sequence"/>
</dbReference>
<evidence type="ECO:0000256" key="1">
    <source>
        <dbReference type="SAM" id="SignalP"/>
    </source>
</evidence>
<dbReference type="InterPro" id="IPR015947">
    <property type="entry name" value="PUA-like_sf"/>
</dbReference>